<protein>
    <submittedName>
        <fullName evidence="1">ABC-type transporter, auxiliary component</fullName>
    </submittedName>
</protein>
<dbReference type="KEGG" id="ttc:FOKN1_0272"/>
<keyword evidence="2" id="KW-1185">Reference proteome</keyword>
<accession>A0A1Z4VM32</accession>
<dbReference type="EMBL" id="AP018052">
    <property type="protein sequence ID" value="BAZ92676.1"/>
    <property type="molecule type" value="Genomic_DNA"/>
</dbReference>
<organism evidence="1 2">
    <name type="scientific">Thiohalobacter thiocyanaticus</name>
    <dbReference type="NCBI Taxonomy" id="585455"/>
    <lineage>
        <taxon>Bacteria</taxon>
        <taxon>Pseudomonadati</taxon>
        <taxon>Pseudomonadota</taxon>
        <taxon>Gammaproteobacteria</taxon>
        <taxon>Thiohalobacterales</taxon>
        <taxon>Thiohalobacteraceae</taxon>
        <taxon>Thiohalobacter</taxon>
    </lineage>
</organism>
<dbReference type="PANTHER" id="PTHR36573:SF1">
    <property type="entry name" value="INTERMEMBRANE PHOSPHOLIPID TRANSPORT SYSTEM BINDING PROTEIN MLAC"/>
    <property type="match status" value="1"/>
</dbReference>
<evidence type="ECO:0000313" key="2">
    <source>
        <dbReference type="Proteomes" id="UP000218765"/>
    </source>
</evidence>
<dbReference type="RefSeq" id="WP_096363977.1">
    <property type="nucleotide sequence ID" value="NZ_AP018052.1"/>
</dbReference>
<name>A0A1Z4VM32_9GAMM</name>
<proteinExistence type="predicted"/>
<dbReference type="InterPro" id="IPR008869">
    <property type="entry name" value="MlaC/ttg2D"/>
</dbReference>
<dbReference type="Gene3D" id="3.10.450.710">
    <property type="entry name" value="Tgt2/MlaC"/>
    <property type="match status" value="1"/>
</dbReference>
<evidence type="ECO:0000313" key="1">
    <source>
        <dbReference type="EMBL" id="BAZ92676.1"/>
    </source>
</evidence>
<dbReference type="InterPro" id="IPR042245">
    <property type="entry name" value="Tgt2/MlaC_sf"/>
</dbReference>
<gene>
    <name evidence="1" type="ORF">FOKN1_0272</name>
</gene>
<sequence>MRPTSYPVPPLRRLCALLLGGLLWAGAGLASIPTSPEEVVRQASEQVLARLQAEPAVQTQTERLHALVDEVLIDHMDMDRMARWVLGKYSRRVDEDQLARFSAAFRGLLVRTYATALTEYNGQAMRFLPVRQDAEDRVTVRTVIEQPAGPAIPIHFSLHNRDGAWKAYDIAIDGVSMLASYRTSFAAEIRRGGIEQLIESLQAQQTQGQGF</sequence>
<dbReference type="Pfam" id="PF05494">
    <property type="entry name" value="MlaC"/>
    <property type="match status" value="1"/>
</dbReference>
<reference evidence="1 2" key="1">
    <citation type="submission" date="2017-05" db="EMBL/GenBank/DDBJ databases">
        <title>Thiocyanate degradation by Thiohalobacter thiocyanaticus FOKN1.</title>
        <authorList>
            <person name="Oshiki M."/>
            <person name="Fukushima T."/>
            <person name="Kawano S."/>
            <person name="Nakagawa J."/>
        </authorList>
    </citation>
    <scope>NUCLEOTIDE SEQUENCE [LARGE SCALE GENOMIC DNA]</scope>
    <source>
        <strain evidence="1 2">FOKN1</strain>
    </source>
</reference>
<dbReference type="OrthoDB" id="9787053at2"/>
<dbReference type="AlphaFoldDB" id="A0A1Z4VM32"/>
<dbReference type="PANTHER" id="PTHR36573">
    <property type="entry name" value="INTERMEMBRANE PHOSPHOLIPID TRANSPORT SYSTEM BINDING PROTEIN MLAC"/>
    <property type="match status" value="1"/>
</dbReference>
<dbReference type="Proteomes" id="UP000218765">
    <property type="component" value="Chromosome"/>
</dbReference>
<dbReference type="PIRSF" id="PIRSF004649">
    <property type="entry name" value="MlaC"/>
    <property type="match status" value="1"/>
</dbReference>